<comment type="catalytic activity">
    <reaction evidence="9 10">
        <text>(S)-4-amino-5-oxopentanoate + tRNA(Glu) + NADP(+) = L-glutamyl-tRNA(Glu) + NADPH + H(+)</text>
        <dbReference type="Rhea" id="RHEA:12344"/>
        <dbReference type="Rhea" id="RHEA-COMP:9663"/>
        <dbReference type="Rhea" id="RHEA-COMP:9680"/>
        <dbReference type="ChEBI" id="CHEBI:15378"/>
        <dbReference type="ChEBI" id="CHEBI:57501"/>
        <dbReference type="ChEBI" id="CHEBI:57783"/>
        <dbReference type="ChEBI" id="CHEBI:58349"/>
        <dbReference type="ChEBI" id="CHEBI:78442"/>
        <dbReference type="ChEBI" id="CHEBI:78520"/>
        <dbReference type="EC" id="1.2.1.70"/>
    </reaction>
</comment>
<dbReference type="Gene3D" id="3.40.50.720">
    <property type="entry name" value="NAD(P)-binding Rossmann-like Domain"/>
    <property type="match status" value="1"/>
</dbReference>
<reference evidence="15" key="2">
    <citation type="submission" date="2025-08" db="UniProtKB">
        <authorList>
            <consortium name="RefSeq"/>
        </authorList>
    </citation>
    <scope>IDENTIFICATION</scope>
    <source>
        <tissue evidence="15">Leaf</tissue>
    </source>
</reference>
<sequence length="541" mass="59291">MAVSNAFVSCPKLETLLKHHTLFSSSSSASTSTSTPLGLIGVRSLPRNNRVKRGLIHRARCELSPSDSATISALEQLKNSAPDRYTKERSSIVVIGLSIHTAPVEMREKLAIPEAEWPRAIAELCGLNHIEEAAVLSTCNRMEIYVLALSHHRGVKEVTEWMSKTSGIPVSEICQHRFLLYNNDATQHIFEVSAGLDSLVLGEGQILAQVKQVVKVGQGVNGFGRNISGLFKHAITVGKRVRTETNIAAGAVSVSSAAVELALMKLPKSSSHASSARMLIIGAGKMGKLVIKHLVAKGCNKMVVVNRSEERVTAIRDEIPGVEILYRTLDEMLASAAEADVVFTSTASEAPLFLKEHVETLPPAASPEIGGVRLFVDISVPRNVGSCVNEVETARVYNVDDLKEVVAANKEDRLRKAMEAQTIIAEESNQFEAWRDSLETVPTIKKLRAYAERIRMAELEKCMSKMGDDINKKTTRAVDDLSRGIVNRFLHGPMQHLRCDGSDSRTLSETLENMHALNRMYGLEKDILEEKLKAITSGQQK</sequence>
<dbReference type="Proteomes" id="UP000504610">
    <property type="component" value="Chromosome 6"/>
</dbReference>
<dbReference type="InterPro" id="IPR015895">
    <property type="entry name" value="4pyrrol_synth_GluRdtase_N"/>
</dbReference>
<dbReference type="GeneID" id="108805742"/>
<dbReference type="InterPro" id="IPR036453">
    <property type="entry name" value="GluRdtase_dimer_dom_sf"/>
</dbReference>
<organism evidence="14 15">
    <name type="scientific">Raphanus sativus</name>
    <name type="common">Radish</name>
    <name type="synonym">Raphanus raphanistrum var. sativus</name>
    <dbReference type="NCBI Taxonomy" id="3726"/>
    <lineage>
        <taxon>Eukaryota</taxon>
        <taxon>Viridiplantae</taxon>
        <taxon>Streptophyta</taxon>
        <taxon>Embryophyta</taxon>
        <taxon>Tracheophyta</taxon>
        <taxon>Spermatophyta</taxon>
        <taxon>Magnoliopsida</taxon>
        <taxon>eudicotyledons</taxon>
        <taxon>Gunneridae</taxon>
        <taxon>Pentapetalae</taxon>
        <taxon>rosids</taxon>
        <taxon>malvids</taxon>
        <taxon>Brassicales</taxon>
        <taxon>Brassicaceae</taxon>
        <taxon>Brassiceae</taxon>
        <taxon>Raphanus</taxon>
    </lineage>
</organism>
<keyword evidence="14" id="KW-1185">Reference proteome</keyword>
<comment type="similarity">
    <text evidence="3 10">Belongs to the glutamyl-tRNA reductase family.</text>
</comment>
<reference evidence="14" key="1">
    <citation type="journal article" date="2019" name="Database">
        <title>The radish genome database (RadishGD): an integrated information resource for radish genomics.</title>
        <authorList>
            <person name="Yu H.J."/>
            <person name="Baek S."/>
            <person name="Lee Y.J."/>
            <person name="Cho A."/>
            <person name="Mun J.H."/>
        </authorList>
    </citation>
    <scope>NUCLEOTIDE SEQUENCE [LARGE SCALE GENOMIC DNA]</scope>
    <source>
        <strain evidence="14">cv. WK10039</strain>
    </source>
</reference>
<dbReference type="GO" id="GO:0050661">
    <property type="term" value="F:NADP binding"/>
    <property type="evidence" value="ECO:0007669"/>
    <property type="project" value="InterPro"/>
</dbReference>
<evidence type="ECO:0000313" key="15">
    <source>
        <dbReference type="RefSeq" id="XP_018433182.1"/>
    </source>
</evidence>
<feature type="domain" description="Tetrapyrrole biosynthesis glutamyl-tRNA reductase dimerisation" evidence="11">
    <location>
        <begin position="419"/>
        <end position="522"/>
    </location>
</feature>
<dbReference type="PROSITE" id="PS00747">
    <property type="entry name" value="GLUTR"/>
    <property type="match status" value="1"/>
</dbReference>
<protein>
    <recommendedName>
        <fullName evidence="4 10">Glutamyl-tRNA reductase</fullName>
        <ecNumber evidence="4 10">1.2.1.70</ecNumber>
    </recommendedName>
</protein>
<dbReference type="PANTHER" id="PTHR43120:SF1">
    <property type="entry name" value="GLUTAMYL-TRNA REDUCTASE 1, CHLOROPLASTIC"/>
    <property type="match status" value="1"/>
</dbReference>
<proteinExistence type="inferred from homology"/>
<evidence type="ECO:0000256" key="6">
    <source>
        <dbReference type="ARBA" id="ARBA00023002"/>
    </source>
</evidence>
<evidence type="ECO:0000313" key="14">
    <source>
        <dbReference type="Proteomes" id="UP000504610"/>
    </source>
</evidence>
<evidence type="ECO:0000259" key="12">
    <source>
        <dbReference type="Pfam" id="PF01488"/>
    </source>
</evidence>
<dbReference type="SUPFAM" id="SSF69075">
    <property type="entry name" value="Glutamyl tRNA-reductase dimerization domain"/>
    <property type="match status" value="1"/>
</dbReference>
<dbReference type="NCBIfam" id="TIGR01035">
    <property type="entry name" value="hemA"/>
    <property type="match status" value="1"/>
</dbReference>
<dbReference type="RefSeq" id="XP_018433182.1">
    <property type="nucleotide sequence ID" value="XM_018577680.2"/>
</dbReference>
<dbReference type="InterPro" id="IPR006151">
    <property type="entry name" value="Shikm_DH/Glu-tRNA_Rdtase"/>
</dbReference>
<evidence type="ECO:0000256" key="8">
    <source>
        <dbReference type="ARBA" id="ARBA00023244"/>
    </source>
</evidence>
<comment type="pathway">
    <text evidence="1 10">Porphyrin-containing compound metabolism; protoporphyrin-IX biosynthesis; 5-aminolevulinate from L-glutamyl-tRNA(Glu): step 1/2.</text>
</comment>
<feature type="domain" description="Quinate/shikimate 5-dehydrogenase/glutamyl-tRNA reductase" evidence="12">
    <location>
        <begin position="271"/>
        <end position="405"/>
    </location>
</feature>
<dbReference type="GO" id="GO:0015995">
    <property type="term" value="P:chlorophyll biosynthetic process"/>
    <property type="evidence" value="ECO:0007669"/>
    <property type="project" value="UniProtKB-KW"/>
</dbReference>
<dbReference type="PANTHER" id="PTHR43120">
    <property type="entry name" value="GLUTAMYL-TRNA REDUCTASE 1, CHLOROPLASTIC"/>
    <property type="match status" value="1"/>
</dbReference>
<name>A0A6J0JC59_RAPSA</name>
<dbReference type="InterPro" id="IPR036343">
    <property type="entry name" value="GluRdtase_N_sf"/>
</dbReference>
<dbReference type="OrthoDB" id="424281at2759"/>
<dbReference type="FunFam" id="3.40.50.720:FF:000031">
    <property type="entry name" value="Glutamyl-tRNA reductase"/>
    <property type="match status" value="1"/>
</dbReference>
<keyword evidence="6 10" id="KW-0560">Oxidoreductase</keyword>
<gene>
    <name evidence="15" type="primary">LOC108805742</name>
</gene>
<dbReference type="Pfam" id="PF05201">
    <property type="entry name" value="GlutR_N"/>
    <property type="match status" value="1"/>
</dbReference>
<dbReference type="KEGG" id="rsz:108805742"/>
<dbReference type="InterPro" id="IPR000343">
    <property type="entry name" value="4pyrrol_synth_GluRdtase"/>
</dbReference>
<keyword evidence="5 10" id="KW-0521">NADP</keyword>
<evidence type="ECO:0000256" key="4">
    <source>
        <dbReference type="ARBA" id="ARBA00012970"/>
    </source>
</evidence>
<evidence type="ECO:0000256" key="5">
    <source>
        <dbReference type="ARBA" id="ARBA00022857"/>
    </source>
</evidence>
<evidence type="ECO:0000256" key="9">
    <source>
        <dbReference type="ARBA" id="ARBA00047464"/>
    </source>
</evidence>
<comment type="pathway">
    <text evidence="2">Porphyrin-containing compound metabolism; chlorophyll biosynthesis.</text>
</comment>
<dbReference type="HAMAP" id="MF_00087">
    <property type="entry name" value="Glu_tRNA_reductase"/>
    <property type="match status" value="1"/>
</dbReference>
<evidence type="ECO:0000259" key="13">
    <source>
        <dbReference type="Pfam" id="PF05201"/>
    </source>
</evidence>
<evidence type="ECO:0000256" key="3">
    <source>
        <dbReference type="ARBA" id="ARBA00005916"/>
    </source>
</evidence>
<feature type="domain" description="Glutamyl-tRNA reductase N-terminal" evidence="13">
    <location>
        <begin position="95"/>
        <end position="245"/>
    </location>
</feature>
<dbReference type="AlphaFoldDB" id="A0A6J0JC59"/>
<dbReference type="Pfam" id="PF00745">
    <property type="entry name" value="GlutR_dimer"/>
    <property type="match status" value="1"/>
</dbReference>
<dbReference type="SUPFAM" id="SSF51735">
    <property type="entry name" value="NAD(P)-binding Rossmann-fold domains"/>
    <property type="match status" value="1"/>
</dbReference>
<dbReference type="CDD" id="cd05213">
    <property type="entry name" value="NAD_bind_Glutamyl_tRNA_reduct"/>
    <property type="match status" value="1"/>
</dbReference>
<evidence type="ECO:0000256" key="7">
    <source>
        <dbReference type="ARBA" id="ARBA00023171"/>
    </source>
</evidence>
<dbReference type="GO" id="GO:0008883">
    <property type="term" value="F:glutamyl-tRNA reductase activity"/>
    <property type="evidence" value="ECO:0007669"/>
    <property type="project" value="UniProtKB-EC"/>
</dbReference>
<dbReference type="FunFam" id="3.30.460.30:FF:000001">
    <property type="entry name" value="Glutamyl-tRNA reductase"/>
    <property type="match status" value="1"/>
</dbReference>
<dbReference type="Pfam" id="PF01488">
    <property type="entry name" value="Shikimate_DH"/>
    <property type="match status" value="1"/>
</dbReference>
<dbReference type="EC" id="1.2.1.70" evidence="4 10"/>
<dbReference type="InterPro" id="IPR018214">
    <property type="entry name" value="GluRdtase_CS"/>
</dbReference>
<evidence type="ECO:0000256" key="2">
    <source>
        <dbReference type="ARBA" id="ARBA00005173"/>
    </source>
</evidence>
<dbReference type="InterPro" id="IPR015896">
    <property type="entry name" value="4pyrrol_synth_GluRdtase_dimer"/>
</dbReference>
<evidence type="ECO:0000256" key="1">
    <source>
        <dbReference type="ARBA" id="ARBA00005059"/>
    </source>
</evidence>
<evidence type="ECO:0000259" key="11">
    <source>
        <dbReference type="Pfam" id="PF00745"/>
    </source>
</evidence>
<accession>A0A6J0JC59</accession>
<keyword evidence="7" id="KW-0149">Chlorophyll biosynthesis</keyword>
<dbReference type="UniPathway" id="UPA00251">
    <property type="reaction ID" value="UER00316"/>
</dbReference>
<dbReference type="SUPFAM" id="SSF69742">
    <property type="entry name" value="Glutamyl tRNA-reductase catalytic, N-terminal domain"/>
    <property type="match status" value="1"/>
</dbReference>
<evidence type="ECO:0000256" key="10">
    <source>
        <dbReference type="RuleBase" id="RU000584"/>
    </source>
</evidence>
<dbReference type="Gene3D" id="3.30.460.30">
    <property type="entry name" value="Glutamyl-tRNA reductase, N-terminal domain"/>
    <property type="match status" value="1"/>
</dbReference>
<dbReference type="GO" id="GO:0006782">
    <property type="term" value="P:protoporphyrinogen IX biosynthetic process"/>
    <property type="evidence" value="ECO:0007669"/>
    <property type="project" value="UniProtKB-UniPathway"/>
</dbReference>
<keyword evidence="8 10" id="KW-0627">Porphyrin biosynthesis</keyword>
<dbReference type="InterPro" id="IPR036291">
    <property type="entry name" value="NAD(P)-bd_dom_sf"/>
</dbReference>